<dbReference type="GO" id="GO:0006270">
    <property type="term" value="P:DNA replication initiation"/>
    <property type="evidence" value="ECO:0007669"/>
    <property type="project" value="UniProtKB-UniRule"/>
</dbReference>
<dbReference type="Pfam" id="PF22606">
    <property type="entry name" value="Cdc6-ORC-like_ATPase_lid"/>
    <property type="match status" value="1"/>
</dbReference>
<dbReference type="InterPro" id="IPR050311">
    <property type="entry name" value="ORC1/CDC6"/>
</dbReference>
<sequence>MSLIQSTKKRSNNHINNENDENLIYSPENSPKKSYNIKRKKTDLNNNSSILKVTNDLGLLSPPVTPKHLISKSQNLTTSTLKSVSKNLTQSLKSEDSSYNQKSIIYSDLKDNSPYSKAKNLFLRSSNPYSISKFVLSGREKEASILKDYIFESLNLIKSNSIYVSGAPGTGKSAQMNATLNELTNDADLIDESQNIYFIRSLNNEKLNKKVRIIKFNCMSINSPTELFKEIYQNITGLSYRSELDNQNIYNLFTKNSKNNCDMNILILDEMDNIITKSQQSLFELFTWASDIIQTENKPNILLIGIANSLNLTDRFLPRLRANCINPKLVSFLPYTADQIRSVISNKLISLQPSSTKNNSIPIVHPAAIQFCSKKAAVTNGDLRRAFDIMYSSLNLFQENLFKSTDIEDLKIILDSSITPLEKIPKMTITSVVKVCSQSFNANFDLKLKPLTIQQKMILAFLFKHEEKIEAELQKLKLKSKTTANSNSNTVKTISSANDISLKSFFEYYIEKCKDLDHVTLLKRSEFLEIISSLDNQGIVNLSMIGVTTSTSNLIKNRNVSLNFDNYKITPSLPKHEFIKNVSDIVLLKKIIYSSF</sequence>
<evidence type="ECO:0000256" key="4">
    <source>
        <dbReference type="SAM" id="MobiDB-lite"/>
    </source>
</evidence>
<dbReference type="InterPro" id="IPR027417">
    <property type="entry name" value="P-loop_NTPase"/>
</dbReference>
<proteinExistence type="inferred from homology"/>
<dbReference type="Pfam" id="PF13401">
    <property type="entry name" value="AAA_22"/>
    <property type="match status" value="1"/>
</dbReference>
<feature type="domain" description="Cdc6/ORC1-like ATPase lid" evidence="6">
    <location>
        <begin position="335"/>
        <end position="397"/>
    </location>
</feature>
<name>A0AAV5RBI3_PICKL</name>
<dbReference type="InterPro" id="IPR016314">
    <property type="entry name" value="Cdc6/18"/>
</dbReference>
<feature type="domain" description="ORC1/DEAH AAA+ ATPase" evidence="5">
    <location>
        <begin position="160"/>
        <end position="307"/>
    </location>
</feature>
<dbReference type="PANTHER" id="PTHR10763">
    <property type="entry name" value="CELL DIVISION CONTROL PROTEIN 6-RELATED"/>
    <property type="match status" value="1"/>
</dbReference>
<organism evidence="7 8">
    <name type="scientific">Pichia kluyveri</name>
    <name type="common">Yeast</name>
    <dbReference type="NCBI Taxonomy" id="36015"/>
    <lineage>
        <taxon>Eukaryota</taxon>
        <taxon>Fungi</taxon>
        <taxon>Dikarya</taxon>
        <taxon>Ascomycota</taxon>
        <taxon>Saccharomycotina</taxon>
        <taxon>Pichiomycetes</taxon>
        <taxon>Pichiales</taxon>
        <taxon>Pichiaceae</taxon>
        <taxon>Pichia</taxon>
    </lineage>
</organism>
<dbReference type="Gene3D" id="1.10.8.60">
    <property type="match status" value="1"/>
</dbReference>
<dbReference type="AlphaFoldDB" id="A0AAV5RBI3"/>
<dbReference type="InterPro" id="IPR054425">
    <property type="entry name" value="Cdc6_ORC1-like_ATPase_lid"/>
</dbReference>
<evidence type="ECO:0000256" key="3">
    <source>
        <dbReference type="PIRNR" id="PIRNR001767"/>
    </source>
</evidence>
<dbReference type="GO" id="GO:0005634">
    <property type="term" value="C:nucleus"/>
    <property type="evidence" value="ECO:0007669"/>
    <property type="project" value="TreeGrafter"/>
</dbReference>
<evidence type="ECO:0000313" key="7">
    <source>
        <dbReference type="EMBL" id="GMM47974.1"/>
    </source>
</evidence>
<comment type="caution">
    <text evidence="7">The sequence shown here is derived from an EMBL/GenBank/DDBJ whole genome shotgun (WGS) entry which is preliminary data.</text>
</comment>
<evidence type="ECO:0000259" key="6">
    <source>
        <dbReference type="Pfam" id="PF22606"/>
    </source>
</evidence>
<protein>
    <recommendedName>
        <fullName evidence="3">Cell division control protein</fullName>
    </recommendedName>
</protein>
<dbReference type="Proteomes" id="UP001378960">
    <property type="component" value="Unassembled WGS sequence"/>
</dbReference>
<evidence type="ECO:0000259" key="5">
    <source>
        <dbReference type="Pfam" id="PF13401"/>
    </source>
</evidence>
<dbReference type="Gene3D" id="3.40.50.300">
    <property type="entry name" value="P-loop containing nucleotide triphosphate hydrolases"/>
    <property type="match status" value="1"/>
</dbReference>
<evidence type="ECO:0000313" key="8">
    <source>
        <dbReference type="Proteomes" id="UP001378960"/>
    </source>
</evidence>
<evidence type="ECO:0000256" key="1">
    <source>
        <dbReference type="ARBA" id="ARBA00006184"/>
    </source>
</evidence>
<keyword evidence="8" id="KW-1185">Reference proteome</keyword>
<dbReference type="GO" id="GO:0003688">
    <property type="term" value="F:DNA replication origin binding"/>
    <property type="evidence" value="ECO:0007669"/>
    <property type="project" value="TreeGrafter"/>
</dbReference>
<dbReference type="GO" id="GO:0051301">
    <property type="term" value="P:cell division"/>
    <property type="evidence" value="ECO:0007669"/>
    <property type="project" value="UniProtKB-UniRule"/>
</dbReference>
<dbReference type="SUPFAM" id="SSF52540">
    <property type="entry name" value="P-loop containing nucleoside triphosphate hydrolases"/>
    <property type="match status" value="1"/>
</dbReference>
<dbReference type="GO" id="GO:0016887">
    <property type="term" value="F:ATP hydrolysis activity"/>
    <property type="evidence" value="ECO:0007669"/>
    <property type="project" value="InterPro"/>
</dbReference>
<dbReference type="PANTHER" id="PTHR10763:SF26">
    <property type="entry name" value="CELL DIVISION CONTROL PROTEIN 6 HOMOLOG"/>
    <property type="match status" value="1"/>
</dbReference>
<evidence type="ECO:0000256" key="2">
    <source>
        <dbReference type="ARBA" id="ARBA00022705"/>
    </source>
</evidence>
<reference evidence="7 8" key="1">
    <citation type="journal article" date="2023" name="Elife">
        <title>Identification of key yeast species and microbe-microbe interactions impacting larval growth of Drosophila in the wild.</title>
        <authorList>
            <person name="Mure A."/>
            <person name="Sugiura Y."/>
            <person name="Maeda R."/>
            <person name="Honda K."/>
            <person name="Sakurai N."/>
            <person name="Takahashi Y."/>
            <person name="Watada M."/>
            <person name="Katoh T."/>
            <person name="Gotoh A."/>
            <person name="Gotoh Y."/>
            <person name="Taniguchi I."/>
            <person name="Nakamura K."/>
            <person name="Hayashi T."/>
            <person name="Katayama T."/>
            <person name="Uemura T."/>
            <person name="Hattori Y."/>
        </authorList>
    </citation>
    <scope>NUCLEOTIDE SEQUENCE [LARGE SCALE GENOMIC DNA]</scope>
    <source>
        <strain evidence="7 8">PK-24</strain>
    </source>
</reference>
<gene>
    <name evidence="7" type="ORF">DAPK24_045720</name>
</gene>
<dbReference type="PIRSF" id="PIRSF001767">
    <property type="entry name" value="Cdc6"/>
    <property type="match status" value="1"/>
</dbReference>
<dbReference type="InterPro" id="IPR049945">
    <property type="entry name" value="AAA_22"/>
</dbReference>
<comment type="similarity">
    <text evidence="1 3">Belongs to the CDC6/cdc18 family.</text>
</comment>
<keyword evidence="2" id="KW-0235">DNA replication</keyword>
<accession>A0AAV5RBI3</accession>
<feature type="region of interest" description="Disordered" evidence="4">
    <location>
        <begin position="1"/>
        <end position="33"/>
    </location>
</feature>
<dbReference type="GO" id="GO:0033314">
    <property type="term" value="P:mitotic DNA replication checkpoint signaling"/>
    <property type="evidence" value="ECO:0007669"/>
    <property type="project" value="TreeGrafter"/>
</dbReference>
<dbReference type="EMBL" id="BTGB01000009">
    <property type="protein sequence ID" value="GMM47974.1"/>
    <property type="molecule type" value="Genomic_DNA"/>
</dbReference>